<keyword evidence="2" id="KW-1185">Reference proteome</keyword>
<gene>
    <name evidence="1" type="ORF">J2S74_002897</name>
</gene>
<comment type="caution">
    <text evidence="1">The sequence shown here is derived from an EMBL/GenBank/DDBJ whole genome shotgun (WGS) entry which is preliminary data.</text>
</comment>
<name>A0ABT9ZX28_9BACI</name>
<accession>A0ABT9ZX28</accession>
<reference evidence="1 2" key="1">
    <citation type="submission" date="2023-07" db="EMBL/GenBank/DDBJ databases">
        <title>Genomic Encyclopedia of Type Strains, Phase IV (KMG-IV): sequencing the most valuable type-strain genomes for metagenomic binning, comparative biology and taxonomic classification.</title>
        <authorList>
            <person name="Goeker M."/>
        </authorList>
    </citation>
    <scope>NUCLEOTIDE SEQUENCE [LARGE SCALE GENOMIC DNA]</scope>
    <source>
        <strain evidence="1 2">DSM 9768</strain>
    </source>
</reference>
<proteinExistence type="predicted"/>
<dbReference type="EMBL" id="JAUSUG010000011">
    <property type="protein sequence ID" value="MDQ0255515.1"/>
    <property type="molecule type" value="Genomic_DNA"/>
</dbReference>
<organism evidence="1 2">
    <name type="scientific">Evansella vedderi</name>
    <dbReference type="NCBI Taxonomy" id="38282"/>
    <lineage>
        <taxon>Bacteria</taxon>
        <taxon>Bacillati</taxon>
        <taxon>Bacillota</taxon>
        <taxon>Bacilli</taxon>
        <taxon>Bacillales</taxon>
        <taxon>Bacillaceae</taxon>
        <taxon>Evansella</taxon>
    </lineage>
</organism>
<evidence type="ECO:0000313" key="2">
    <source>
        <dbReference type="Proteomes" id="UP001230005"/>
    </source>
</evidence>
<sequence>MNYTFNFNGQIVSIHELYEAGLNPFLCSDEKTVIVSLPGGMKKEFPCLRTPNDIKVRLDG</sequence>
<protein>
    <submittedName>
        <fullName evidence="1">Uncharacterized protein</fullName>
    </submittedName>
</protein>
<evidence type="ECO:0000313" key="1">
    <source>
        <dbReference type="EMBL" id="MDQ0255515.1"/>
    </source>
</evidence>
<dbReference type="RefSeq" id="WP_307326442.1">
    <property type="nucleotide sequence ID" value="NZ_JAUSUG010000011.1"/>
</dbReference>
<dbReference type="Proteomes" id="UP001230005">
    <property type="component" value="Unassembled WGS sequence"/>
</dbReference>